<reference evidence="1 2" key="1">
    <citation type="journal article" date="2015" name="Genome Announc.">
        <title>Expanding the biotechnology potential of lactobacilli through comparative genomics of 213 strains and associated genera.</title>
        <authorList>
            <person name="Sun Z."/>
            <person name="Harris H.M."/>
            <person name="McCann A."/>
            <person name="Guo C."/>
            <person name="Argimon S."/>
            <person name="Zhang W."/>
            <person name="Yang X."/>
            <person name="Jeffery I.B."/>
            <person name="Cooney J.C."/>
            <person name="Kagawa T.F."/>
            <person name="Liu W."/>
            <person name="Song Y."/>
            <person name="Salvetti E."/>
            <person name="Wrobel A."/>
            <person name="Rasinkangas P."/>
            <person name="Parkhill J."/>
            <person name="Rea M.C."/>
            <person name="O'Sullivan O."/>
            <person name="Ritari J."/>
            <person name="Douillard F.P."/>
            <person name="Paul Ross R."/>
            <person name="Yang R."/>
            <person name="Briner A.E."/>
            <person name="Felis G.E."/>
            <person name="de Vos W.M."/>
            <person name="Barrangou R."/>
            <person name="Klaenhammer T.R."/>
            <person name="Caufield P.W."/>
            <person name="Cui Y."/>
            <person name="Zhang H."/>
            <person name="O'Toole P.W."/>
        </authorList>
    </citation>
    <scope>NUCLEOTIDE SEQUENCE [LARGE SCALE GENOMIC DNA]</scope>
    <source>
        <strain evidence="1 2">DSM 20623</strain>
    </source>
</reference>
<gene>
    <name evidence="1" type="ORF">IV74_GL000771</name>
</gene>
<protein>
    <submittedName>
        <fullName evidence="1">Uncharacterized protein</fullName>
    </submittedName>
</protein>
<dbReference type="Proteomes" id="UP000051658">
    <property type="component" value="Unassembled WGS sequence"/>
</dbReference>
<dbReference type="GeneID" id="89587714"/>
<evidence type="ECO:0000313" key="2">
    <source>
        <dbReference type="Proteomes" id="UP000051658"/>
    </source>
</evidence>
<dbReference type="AlphaFoldDB" id="A0A0R2HWJ5"/>
<comment type="caution">
    <text evidence="1">The sequence shown here is derived from an EMBL/GenBank/DDBJ whole genome shotgun (WGS) entry which is preliminary data.</text>
</comment>
<dbReference type="EMBL" id="JQBS01000018">
    <property type="protein sequence ID" value="KRN56766.1"/>
    <property type="molecule type" value="Genomic_DNA"/>
</dbReference>
<accession>A0A0R2HWJ5</accession>
<sequence length="101" mass="11965">MKILLLSTILVANLYFVWKKQYKHSEYITKKLLEDYSSMKTISNLKDRTEFTMDFKLNESSSDYLKLSFLQDDNNEISVKLNSKNSLGEFNSDDIFEKKME</sequence>
<evidence type="ECO:0000313" key="1">
    <source>
        <dbReference type="EMBL" id="KRN56766.1"/>
    </source>
</evidence>
<dbReference type="PATRIC" id="fig|1449336.4.peg.788"/>
<organism evidence="1 2">
    <name type="scientific">Carnobacterium divergens DSM 20623</name>
    <dbReference type="NCBI Taxonomy" id="1449336"/>
    <lineage>
        <taxon>Bacteria</taxon>
        <taxon>Bacillati</taxon>
        <taxon>Bacillota</taxon>
        <taxon>Bacilli</taxon>
        <taxon>Lactobacillales</taxon>
        <taxon>Carnobacteriaceae</taxon>
        <taxon>Carnobacterium</taxon>
    </lineage>
</organism>
<dbReference type="RefSeq" id="WP_034572494.1">
    <property type="nucleotide sequence ID" value="NZ_JQBS01000018.1"/>
</dbReference>
<proteinExistence type="predicted"/>
<keyword evidence="2" id="KW-1185">Reference proteome</keyword>
<name>A0A0R2HWJ5_CARDV</name>